<accession>A0A9W6MAP2</accession>
<name>A0A9W6MAP2_9ACTN</name>
<reference evidence="1" key="1">
    <citation type="journal article" date="2014" name="Int. J. Syst. Evol. Microbiol.">
        <title>Complete genome sequence of Corynebacterium casei LMG S-19264T (=DSM 44701T), isolated from a smear-ripened cheese.</title>
        <authorList>
            <consortium name="US DOE Joint Genome Institute (JGI-PGF)"/>
            <person name="Walter F."/>
            <person name="Albersmeier A."/>
            <person name="Kalinowski J."/>
            <person name="Ruckert C."/>
        </authorList>
    </citation>
    <scope>NUCLEOTIDE SEQUENCE</scope>
    <source>
        <strain evidence="1">VKM Ac-2007</strain>
    </source>
</reference>
<comment type="caution">
    <text evidence="1">The sequence shown here is derived from an EMBL/GenBank/DDBJ whole genome shotgun (WGS) entry which is preliminary data.</text>
</comment>
<reference evidence="1" key="2">
    <citation type="submission" date="2023-01" db="EMBL/GenBank/DDBJ databases">
        <authorList>
            <person name="Sun Q."/>
            <person name="Evtushenko L."/>
        </authorList>
    </citation>
    <scope>NUCLEOTIDE SEQUENCE</scope>
    <source>
        <strain evidence="1">VKM Ac-2007</strain>
    </source>
</reference>
<dbReference type="RefSeq" id="WP_271215755.1">
    <property type="nucleotide sequence ID" value="NZ_BAAAVD010000006.1"/>
</dbReference>
<keyword evidence="2" id="KW-1185">Reference proteome</keyword>
<protein>
    <submittedName>
        <fullName evidence="1">Uncharacterized protein</fullName>
    </submittedName>
</protein>
<evidence type="ECO:0000313" key="2">
    <source>
        <dbReference type="Proteomes" id="UP001143474"/>
    </source>
</evidence>
<sequence>MIKVELSFIAITAPVEIGFEKARGDTDPGFGCALYVFVMCSTGGACCENGVVPPLPAGLGDYPDVHLLSVAP</sequence>
<proteinExistence type="predicted"/>
<organism evidence="1 2">
    <name type="scientific">Streptosporangium carneum</name>
    <dbReference type="NCBI Taxonomy" id="47481"/>
    <lineage>
        <taxon>Bacteria</taxon>
        <taxon>Bacillati</taxon>
        <taxon>Actinomycetota</taxon>
        <taxon>Actinomycetes</taxon>
        <taxon>Streptosporangiales</taxon>
        <taxon>Streptosporangiaceae</taxon>
        <taxon>Streptosporangium</taxon>
    </lineage>
</organism>
<dbReference type="Proteomes" id="UP001143474">
    <property type="component" value="Unassembled WGS sequence"/>
</dbReference>
<gene>
    <name evidence="1" type="ORF">GCM10017600_06020</name>
</gene>
<dbReference type="EMBL" id="BSEV01000001">
    <property type="protein sequence ID" value="GLK07197.1"/>
    <property type="molecule type" value="Genomic_DNA"/>
</dbReference>
<dbReference type="AlphaFoldDB" id="A0A9W6MAP2"/>
<evidence type="ECO:0000313" key="1">
    <source>
        <dbReference type="EMBL" id="GLK07197.1"/>
    </source>
</evidence>